<accession>A0A0M9UDH8</accession>
<sequence length="154" mass="16611">MPPRTVALVLDNLRSAWNVGALFRTADGLGVAHLYLCGITPTPEQANVRKTALGAETSVPWSYAPNTAEVLHTLRQSGWTIWALEQTPTARSLRGLQPPDKPLALVVGNEVSGVGHDLFPLCEQVVYVPMQGVKRSLNVEVAAAIALWHLLGMP</sequence>
<dbReference type="PANTHER" id="PTHR43453:SF1">
    <property type="entry name" value="TRNA_RRNA METHYLTRANSFERASE SPOU TYPE DOMAIN-CONTAINING PROTEIN"/>
    <property type="match status" value="1"/>
</dbReference>
<evidence type="ECO:0000313" key="10">
    <source>
        <dbReference type="Proteomes" id="UP000037784"/>
    </source>
</evidence>
<evidence type="ECO:0000259" key="7">
    <source>
        <dbReference type="Pfam" id="PF00588"/>
    </source>
</evidence>
<dbReference type="SUPFAM" id="SSF75217">
    <property type="entry name" value="alpha/beta knot"/>
    <property type="match status" value="1"/>
</dbReference>
<dbReference type="InterPro" id="IPR033671">
    <property type="entry name" value="TrmH"/>
</dbReference>
<dbReference type="Proteomes" id="UP000037784">
    <property type="component" value="Unassembled WGS sequence"/>
</dbReference>
<dbReference type="GO" id="GO:0008173">
    <property type="term" value="F:RNA methyltransferase activity"/>
    <property type="evidence" value="ECO:0007669"/>
    <property type="project" value="InterPro"/>
</dbReference>
<evidence type="ECO:0000256" key="3">
    <source>
        <dbReference type="ARBA" id="ARBA00022679"/>
    </source>
</evidence>
<reference evidence="9 11" key="2">
    <citation type="submission" date="2015-07" db="EMBL/GenBank/DDBJ databases">
        <title>Whole genome sequence of Ardenticatena maritima DSM 23922.</title>
        <authorList>
            <person name="Hemp J."/>
            <person name="Ward L.M."/>
            <person name="Pace L.A."/>
            <person name="Fischer W.W."/>
        </authorList>
    </citation>
    <scope>NUCLEOTIDE SEQUENCE [LARGE SCALE GENOMIC DNA]</scope>
    <source>
        <strain evidence="9 11">110S</strain>
    </source>
</reference>
<dbReference type="EMBL" id="BBZA01000224">
    <property type="protein sequence ID" value="GAP64054.1"/>
    <property type="molecule type" value="Genomic_DNA"/>
</dbReference>
<evidence type="ECO:0000313" key="9">
    <source>
        <dbReference type="EMBL" id="KPL86603.1"/>
    </source>
</evidence>
<evidence type="ECO:0000313" key="8">
    <source>
        <dbReference type="EMBL" id="GAP64054.1"/>
    </source>
</evidence>
<name>A0A0M9UDH8_9CHLR</name>
<dbReference type="GO" id="GO:0000049">
    <property type="term" value="F:tRNA binding"/>
    <property type="evidence" value="ECO:0007669"/>
    <property type="project" value="UniProtKB-KW"/>
</dbReference>
<keyword evidence="10" id="KW-1185">Reference proteome</keyword>
<evidence type="ECO:0000313" key="11">
    <source>
        <dbReference type="Proteomes" id="UP000050502"/>
    </source>
</evidence>
<organism evidence="8 10">
    <name type="scientific">Ardenticatena maritima</name>
    <dbReference type="NCBI Taxonomy" id="872965"/>
    <lineage>
        <taxon>Bacteria</taxon>
        <taxon>Bacillati</taxon>
        <taxon>Chloroflexota</taxon>
        <taxon>Ardenticatenia</taxon>
        <taxon>Ardenticatenales</taxon>
        <taxon>Ardenticatenaceae</taxon>
        <taxon>Ardenticatena</taxon>
    </lineage>
</organism>
<evidence type="ECO:0000256" key="1">
    <source>
        <dbReference type="ARBA" id="ARBA00022555"/>
    </source>
</evidence>
<keyword evidence="2" id="KW-0489">Methyltransferase</keyword>
<dbReference type="InterPro" id="IPR029028">
    <property type="entry name" value="Alpha/beta_knot_MTases"/>
</dbReference>
<dbReference type="Proteomes" id="UP000050502">
    <property type="component" value="Unassembled WGS sequence"/>
</dbReference>
<dbReference type="Pfam" id="PF00588">
    <property type="entry name" value="SpoU_methylase"/>
    <property type="match status" value="1"/>
</dbReference>
<keyword evidence="4" id="KW-0949">S-adenosyl-L-methionine</keyword>
<reference evidence="8" key="1">
    <citation type="journal article" date="2015" name="Genome Announc.">
        <title>Draft Genome Sequence of a Heterotrophic Facultative Anaerobic Thermophilic Bacterium, Ardenticatena maritima Strain 110ST.</title>
        <authorList>
            <person name="Kawaichi S."/>
            <person name="Yoshida T."/>
            <person name="Sako Y."/>
            <person name="Nakamura R."/>
        </authorList>
    </citation>
    <scope>NUCLEOTIDE SEQUENCE [LARGE SCALE GENOMIC DNA]</scope>
    <source>
        <strain evidence="8">110S</strain>
    </source>
</reference>
<evidence type="ECO:0000256" key="5">
    <source>
        <dbReference type="ARBA" id="ARBA00022694"/>
    </source>
</evidence>
<dbReference type="PANTHER" id="PTHR43453">
    <property type="entry name" value="RRNA METHYLASE-LIKE"/>
    <property type="match status" value="1"/>
</dbReference>
<dbReference type="InterPro" id="IPR029026">
    <property type="entry name" value="tRNA_m1G_MTases_N"/>
</dbReference>
<evidence type="ECO:0000256" key="6">
    <source>
        <dbReference type="ARBA" id="ARBA00022884"/>
    </source>
</evidence>
<gene>
    <name evidence="8" type="ORF">ARMA_2477</name>
    <name evidence="9" type="ORF">SE16_14815</name>
</gene>
<protein>
    <recommendedName>
        <fullName evidence="7">tRNA/rRNA methyltransferase SpoU type domain-containing protein</fullName>
    </recommendedName>
</protein>
<keyword evidence="3" id="KW-0808">Transferase</keyword>
<dbReference type="GO" id="GO:0002938">
    <property type="term" value="P:tRNA guanine ribose methylation"/>
    <property type="evidence" value="ECO:0007669"/>
    <property type="project" value="TreeGrafter"/>
</dbReference>
<feature type="domain" description="tRNA/rRNA methyltransferase SpoU type" evidence="7">
    <location>
        <begin position="6"/>
        <end position="148"/>
    </location>
</feature>
<dbReference type="Gene3D" id="3.40.1280.10">
    <property type="match status" value="1"/>
</dbReference>
<evidence type="ECO:0000256" key="4">
    <source>
        <dbReference type="ARBA" id="ARBA00022691"/>
    </source>
</evidence>
<reference evidence="10" key="3">
    <citation type="submission" date="2015-08" db="EMBL/GenBank/DDBJ databases">
        <title>Draft Genome Sequence of a Heterotrophic Facultative Anaerobic Bacterium Ardenticatena maritima Strain 110S.</title>
        <authorList>
            <person name="Kawaichi S."/>
            <person name="Yoshida T."/>
            <person name="Sako Y."/>
            <person name="Nakamura R."/>
        </authorList>
    </citation>
    <scope>NUCLEOTIDE SEQUENCE [LARGE SCALE GENOMIC DNA]</scope>
    <source>
        <strain evidence="10">110S</strain>
    </source>
</reference>
<proteinExistence type="predicted"/>
<dbReference type="EMBL" id="LGKN01000009">
    <property type="protein sequence ID" value="KPL86603.1"/>
    <property type="molecule type" value="Genomic_DNA"/>
</dbReference>
<keyword evidence="6" id="KW-0694">RNA-binding</keyword>
<keyword evidence="5" id="KW-0819">tRNA processing</keyword>
<keyword evidence="1" id="KW-0820">tRNA-binding</keyword>
<dbReference type="InterPro" id="IPR001537">
    <property type="entry name" value="SpoU_MeTrfase"/>
</dbReference>
<dbReference type="CDD" id="cd18097">
    <property type="entry name" value="SpoU-like"/>
    <property type="match status" value="1"/>
</dbReference>
<dbReference type="AlphaFoldDB" id="A0A0M9UDH8"/>
<comment type="caution">
    <text evidence="8">The sequence shown here is derived from an EMBL/GenBank/DDBJ whole genome shotgun (WGS) entry which is preliminary data.</text>
</comment>
<evidence type="ECO:0000256" key="2">
    <source>
        <dbReference type="ARBA" id="ARBA00022603"/>
    </source>
</evidence>
<dbReference type="STRING" id="872965.SE16_14815"/>